<dbReference type="SUPFAM" id="SSF51569">
    <property type="entry name" value="Aldolase"/>
    <property type="match status" value="1"/>
</dbReference>
<evidence type="ECO:0008006" key="7">
    <source>
        <dbReference type="Google" id="ProtNLM"/>
    </source>
</evidence>
<dbReference type="SMART" id="SM01130">
    <property type="entry name" value="DHDPS"/>
    <property type="match status" value="1"/>
</dbReference>
<dbReference type="Pfam" id="PF00701">
    <property type="entry name" value="DHDPS"/>
    <property type="match status" value="1"/>
</dbReference>
<dbReference type="PATRIC" id="fig|379893.4.peg.985"/>
<feature type="active site" description="Proton donor/acceptor" evidence="3">
    <location>
        <position position="140"/>
    </location>
</feature>
<feature type="binding site" evidence="4">
    <location>
        <position position="213"/>
    </location>
    <ligand>
        <name>pyruvate</name>
        <dbReference type="ChEBI" id="CHEBI:15361"/>
    </ligand>
</feature>
<dbReference type="PIRSF" id="PIRSF001365">
    <property type="entry name" value="DHDPS"/>
    <property type="match status" value="1"/>
</dbReference>
<dbReference type="RefSeq" id="WP_049857761.1">
    <property type="nucleotide sequence ID" value="NZ_JNGI01000152.1"/>
</dbReference>
<proteinExistence type="inferred from homology"/>
<evidence type="ECO:0000256" key="4">
    <source>
        <dbReference type="PIRSR" id="PIRSR001365-2"/>
    </source>
</evidence>
<dbReference type="PRINTS" id="PR00146">
    <property type="entry name" value="DHPICSNTHASE"/>
</dbReference>
<dbReference type="PANTHER" id="PTHR12128">
    <property type="entry name" value="DIHYDRODIPICOLINATE SYNTHASE"/>
    <property type="match status" value="1"/>
</dbReference>
<dbReference type="GO" id="GO:0008840">
    <property type="term" value="F:4-hydroxy-tetrahydrodipicolinate synthase activity"/>
    <property type="evidence" value="ECO:0007669"/>
    <property type="project" value="TreeGrafter"/>
</dbReference>
<dbReference type="InterPro" id="IPR002220">
    <property type="entry name" value="DapA-like"/>
</dbReference>
<dbReference type="Proteomes" id="UP000037393">
    <property type="component" value="Unassembled WGS sequence"/>
</dbReference>
<feature type="active site" description="Schiff-base intermediate with substrate" evidence="3">
    <location>
        <position position="170"/>
    </location>
</feature>
<organism evidence="5 6">
    <name type="scientific">Trabulsiella odontotermitis</name>
    <dbReference type="NCBI Taxonomy" id="379893"/>
    <lineage>
        <taxon>Bacteria</taxon>
        <taxon>Pseudomonadati</taxon>
        <taxon>Pseudomonadota</taxon>
        <taxon>Gammaproteobacteria</taxon>
        <taxon>Enterobacterales</taxon>
        <taxon>Enterobacteriaceae</taxon>
        <taxon>Trabulsiella</taxon>
    </lineage>
</organism>
<dbReference type="CDD" id="cd00408">
    <property type="entry name" value="DHDPS-like"/>
    <property type="match status" value="1"/>
</dbReference>
<dbReference type="OrthoDB" id="9816489at2"/>
<keyword evidence="6" id="KW-1185">Reference proteome</keyword>
<dbReference type="AlphaFoldDB" id="A0A0L0GPT6"/>
<evidence type="ECO:0000256" key="3">
    <source>
        <dbReference type="PIRSR" id="PIRSR001365-1"/>
    </source>
</evidence>
<comment type="similarity">
    <text evidence="2">Belongs to the DapA family.</text>
</comment>
<evidence type="ECO:0000256" key="2">
    <source>
        <dbReference type="PIRNR" id="PIRNR001365"/>
    </source>
</evidence>
<dbReference type="EMBL" id="JNGI01000152">
    <property type="protein sequence ID" value="KNC90433.1"/>
    <property type="molecule type" value="Genomic_DNA"/>
</dbReference>
<evidence type="ECO:0000313" key="6">
    <source>
        <dbReference type="Proteomes" id="UP000037393"/>
    </source>
</evidence>
<name>A0A0L0GPT6_9ENTR</name>
<dbReference type="PANTHER" id="PTHR12128:SF67">
    <property type="entry name" value="BLR3884 PROTEIN"/>
    <property type="match status" value="1"/>
</dbReference>
<dbReference type="Gene3D" id="3.20.20.70">
    <property type="entry name" value="Aldolase class I"/>
    <property type="match status" value="1"/>
</dbReference>
<comment type="caution">
    <text evidence="5">The sequence shown here is derived from an EMBL/GenBank/DDBJ whole genome shotgun (WGS) entry which is preliminary data.</text>
</comment>
<keyword evidence="1 2" id="KW-0456">Lyase</keyword>
<gene>
    <name evidence="5" type="ORF">GM31_04830</name>
</gene>
<reference evidence="5 6" key="1">
    <citation type="journal article" date="2015" name="Appl. Environ. Microbiol.">
        <title>The Enterobacterium Trabulsiella odontotermitis Presents Novel Adaptations Related to Its Association with Fungus-Growing Termites.</title>
        <authorList>
            <person name="Sapountzis P."/>
            <person name="Gruntjes T."/>
            <person name="Otani S."/>
            <person name="Estevez J."/>
            <person name="da Costa R.R."/>
            <person name="Plunkett G.3rd."/>
            <person name="Perna N.T."/>
            <person name="Poulsen M."/>
        </authorList>
    </citation>
    <scope>NUCLEOTIDE SEQUENCE [LARGE SCALE GENOMIC DNA]</scope>
    <source>
        <strain evidence="5 6">12</strain>
    </source>
</reference>
<dbReference type="InterPro" id="IPR013785">
    <property type="entry name" value="Aldolase_TIM"/>
</dbReference>
<accession>A0A0L0GPT6</accession>
<feature type="binding site" evidence="4">
    <location>
        <position position="49"/>
    </location>
    <ligand>
        <name>pyruvate</name>
        <dbReference type="ChEBI" id="CHEBI:15361"/>
    </ligand>
</feature>
<evidence type="ECO:0000256" key="1">
    <source>
        <dbReference type="ARBA" id="ARBA00023239"/>
    </source>
</evidence>
<sequence length="300" mass="32676">MQKALYAGVNAAAVTSFNGDLSVNDEKTIAHCHYLLNNGCDSLAVLGTTSETNSLSATERERLLEKLIASGISPRKMLPGTGACDVPTVVRLSRHAAKCGCPGVLVLPPFYYKSPSEEGLFNFYSAIAEQVGAEVKIYFYHFPQQTMIPLTINLIDRLLKKYPGVFQGIKDSSGDIENTLSYINAFSAQGFEVYSGADATFAQVMRAGAAGCITATTNIASPLTAFIYRNYVNEDGLVAQEKLSRLRKIVAIGDTIPVVKTLLAYNNDDPSWETLRPPLCALSSETRQRLIEDYQALLLQ</sequence>
<evidence type="ECO:0000313" key="5">
    <source>
        <dbReference type="EMBL" id="KNC90433.1"/>
    </source>
</evidence>
<protein>
    <recommendedName>
        <fullName evidence="7">Dihydrodipicolinate synthase</fullName>
    </recommendedName>
</protein>